<dbReference type="RefSeq" id="XP_029626066.1">
    <property type="nucleotide sequence ID" value="XM_029770206.1"/>
</dbReference>
<reference evidence="5" key="2">
    <citation type="submission" date="2025-09" db="UniProtKB">
        <authorList>
            <consortium name="Ensembl"/>
        </authorList>
    </citation>
    <scope>IDENTIFICATION</scope>
</reference>
<evidence type="ECO:0000259" key="4">
    <source>
        <dbReference type="PROSITE" id="PS51830"/>
    </source>
</evidence>
<proteinExistence type="predicted"/>
<feature type="compositionally biased region" description="Basic and acidic residues" evidence="3">
    <location>
        <begin position="238"/>
        <end position="263"/>
    </location>
</feature>
<sequence>MAGKVILTLPKAGGGGIPLESEFRDSLSFLDVLSANEFEGEQIEPAVALQTEADFYKGTPPNWINFYLADENANSYNSATPTEKGKAVGIIKREGYEELREQIMVLQQSHWSTTTINLQHETGSGGTTLAMQVLWDLRKQLRCTVLVNPSSDKTFNAKQAQKDLSLDTKAIAKQVIRLFEAGGPEKQNTVLLLQDNEHLNNSLQDILTREINEQKISAKFPVVIIIHCMRNVNLGENADGKTKEEERRHQNQEGTKTKEETKTKKGTKTTVILRTQLSDSEKVSFENKEEELRMYHGQKLIMYYSFNIMQSDFSKEYVRETLSSEKGMKIISFVKANKTSRKTKLFAFLVLLNSYVPGSYLLQSQCEAFLRHTDSLDVGGMQPFSDLMVAFSRKKGEDKHVHMAHSLIAHQCAELLADAGVTRSETILDFLKFVAKAQIQLSLFQYFKDMLTKRETTPKGQEKFSRLIQDIEDKEGVHTCLTVLKNASDTFMLDPFYPQALARFYYIKVRDYDKAEKEAIEAKRREPRNSFIADTLGQVHKNHLKTKPVSSCARNTLSYAEKAIKAFKQEEELAEKEKRTGLEHYSIFNNRGHFGFLQVANTVFYSLTKITQTWKNLLTQKTSAEHLPQLFKDRKIEKYKPLLASLRDDVERKWEFFERYLTYSEPSNLRDQPPYFERDINDCYANYMSTPRLFHAQKPGGVQFQKLQEKKASTFPGLLSCVNQNTSKSELRHITELWRTIYDQKEKSGNVNIVCNYILANIIQTNGPVTFPEPTILPQLRAILQKFMKEDKRELWTPEFYLLVLLLFWPEEAREEDGTNDIDFNMYVGLMKRAYNNKYKKYLRSRELVSLFYLGKGDGLRRLVFKFKINNQCEQSETEENPGQSFQSQLLRVNGVVREHKAFVHIADKEIEICPKKQASVWKDGNISFYLGFNISGPVAFDIKYTMRTVGSGANVQKQMDDAIGSEETRIEESKTLNQGIPMGCKTCRHIQDSTNWLQVRPSVSMEGGEKMYRHQSPKGCYECTVSGLRWVCESNVILKYHYRNWEPYSQLLKRIQSTQGGPLLDITMEFGELEEVHLPHFICLGTNPSLGNDMKILHVEEHGVSFEEVHEVTRFHVKLLRPKFSSISLTFPFFWDVEVHCNVVLYLAVKEETLISRLYLLLRNSSQQEAVQKEEEDQMSKGYSKFLLSSPNGPLKLKSHFALQNPHAKSIKPQKIQLLPEDIEPSRFKMVMDNTGIDIQMALIGDDGNTVWDDILSKDEYNDATHSM</sequence>
<dbReference type="PANTHER" id="PTHR16155:SF18">
    <property type="entry name" value="STERILE ALPHA MOTIF DOMAIN-CONTAINING PROTEIN 9-LIKE"/>
    <property type="match status" value="1"/>
</dbReference>
<evidence type="ECO:0000256" key="3">
    <source>
        <dbReference type="SAM" id="MobiDB-lite"/>
    </source>
</evidence>
<keyword evidence="6" id="KW-1185">Reference proteome</keyword>
<dbReference type="GeneID" id="115204541"/>
<dbReference type="AlphaFoldDB" id="A0A674BGE3"/>
<dbReference type="Ensembl" id="ENSSTUT00000074891.1">
    <property type="protein sequence ID" value="ENSSTUP00000070525.1"/>
    <property type="gene ID" value="ENSSTUG00000030939.1"/>
</dbReference>
<feature type="domain" description="FIIND" evidence="4">
    <location>
        <begin position="993"/>
        <end position="1269"/>
    </location>
</feature>
<dbReference type="PANTHER" id="PTHR16155">
    <property type="entry name" value="DED DOMAIN-CONTAINING PROTEIN"/>
    <property type="match status" value="1"/>
</dbReference>
<dbReference type="PROSITE" id="PS51830">
    <property type="entry name" value="FIIND"/>
    <property type="match status" value="1"/>
</dbReference>
<dbReference type="InterPro" id="IPR025307">
    <property type="entry name" value="FIIND_dom"/>
</dbReference>
<comment type="subcellular location">
    <subcellularLocation>
        <location evidence="1">Cytoplasm</location>
        <location evidence="1">Cytosol</location>
    </subcellularLocation>
</comment>
<feature type="region of interest" description="Disordered" evidence="3">
    <location>
        <begin position="237"/>
        <end position="268"/>
    </location>
</feature>
<reference evidence="5" key="1">
    <citation type="submission" date="2025-08" db="UniProtKB">
        <authorList>
            <consortium name="Ensembl"/>
        </authorList>
    </citation>
    <scope>IDENTIFICATION</scope>
</reference>
<name>A0A674BGE3_SALTR</name>
<evidence type="ECO:0000313" key="6">
    <source>
        <dbReference type="Proteomes" id="UP000472277"/>
    </source>
</evidence>
<evidence type="ECO:0000256" key="1">
    <source>
        <dbReference type="ARBA" id="ARBA00004514"/>
    </source>
</evidence>
<keyword evidence="2" id="KW-0963">Cytoplasm</keyword>
<accession>A0A674BGE3</accession>
<organism evidence="5 6">
    <name type="scientific">Salmo trutta</name>
    <name type="common">Brown trout</name>
    <dbReference type="NCBI Taxonomy" id="8032"/>
    <lineage>
        <taxon>Eukaryota</taxon>
        <taxon>Metazoa</taxon>
        <taxon>Chordata</taxon>
        <taxon>Craniata</taxon>
        <taxon>Vertebrata</taxon>
        <taxon>Euteleostomi</taxon>
        <taxon>Actinopterygii</taxon>
        <taxon>Neopterygii</taxon>
        <taxon>Teleostei</taxon>
        <taxon>Protacanthopterygii</taxon>
        <taxon>Salmoniformes</taxon>
        <taxon>Salmonidae</taxon>
        <taxon>Salmoninae</taxon>
        <taxon>Salmo</taxon>
    </lineage>
</organism>
<protein>
    <submittedName>
        <fullName evidence="5">Sterile alpha motif domain-containing protein 9-like</fullName>
    </submittedName>
</protein>
<evidence type="ECO:0000256" key="2">
    <source>
        <dbReference type="ARBA" id="ARBA00022490"/>
    </source>
</evidence>
<dbReference type="Pfam" id="PF13553">
    <property type="entry name" value="FIIND"/>
    <property type="match status" value="1"/>
</dbReference>
<evidence type="ECO:0000313" key="5">
    <source>
        <dbReference type="Ensembl" id="ENSSTUP00000070525.1"/>
    </source>
</evidence>
<dbReference type="Proteomes" id="UP000472277">
    <property type="component" value="Chromosome 12"/>
</dbReference>
<dbReference type="GO" id="GO:0005829">
    <property type="term" value="C:cytosol"/>
    <property type="evidence" value="ECO:0007669"/>
    <property type="project" value="UniProtKB-SubCell"/>
</dbReference>
<dbReference type="GeneTree" id="ENSGT00390000013973"/>
<gene>
    <name evidence="5" type="primary">LOC115204541</name>
</gene>
<dbReference type="Pfam" id="PF23679">
    <property type="entry name" value="UPA-FIIND"/>
    <property type="match status" value="1"/>
</dbReference>